<evidence type="ECO:0000256" key="8">
    <source>
        <dbReference type="ARBA" id="ARBA00022691"/>
    </source>
</evidence>
<evidence type="ECO:0000256" key="5">
    <source>
        <dbReference type="ARBA" id="ARBA00022490"/>
    </source>
</evidence>
<evidence type="ECO:0000256" key="10">
    <source>
        <dbReference type="ARBA" id="ARBA00031323"/>
    </source>
</evidence>
<evidence type="ECO:0000313" key="13">
    <source>
        <dbReference type="Proteomes" id="UP001500886"/>
    </source>
</evidence>
<comment type="similarity">
    <text evidence="2">Belongs to the methyltransferase superfamily. L-isoaspartyl/D-aspartyl protein methyltransferase family.</text>
</comment>
<evidence type="ECO:0000256" key="7">
    <source>
        <dbReference type="ARBA" id="ARBA00022679"/>
    </source>
</evidence>
<accession>A0ABP6FYP0</accession>
<dbReference type="InterPro" id="IPR029063">
    <property type="entry name" value="SAM-dependent_MTases_sf"/>
</dbReference>
<keyword evidence="6 12" id="KW-0489">Methyltransferase</keyword>
<dbReference type="GO" id="GO:0008168">
    <property type="term" value="F:methyltransferase activity"/>
    <property type="evidence" value="ECO:0007669"/>
    <property type="project" value="UniProtKB-KW"/>
</dbReference>
<dbReference type="PANTHER" id="PTHR11579">
    <property type="entry name" value="PROTEIN-L-ISOASPARTATE O-METHYLTRANSFERASE"/>
    <property type="match status" value="1"/>
</dbReference>
<evidence type="ECO:0000256" key="9">
    <source>
        <dbReference type="ARBA" id="ARBA00030757"/>
    </source>
</evidence>
<gene>
    <name evidence="12" type="primary">tgmC</name>
    <name evidence="12" type="ORF">GCM10010315_02330</name>
</gene>
<keyword evidence="5" id="KW-0963">Cytoplasm</keyword>
<sequence length="375" mass="40524">MDWEPHAASLAARVTHPSSRWRTPLARTPRHALVPRWWERDRTGGWVLRDGPADEARWLEAAYSDKTLVTSVGGLHADLANEGDRPTALPTSSSTLPSLNIQMFRHAQLGDTDTVLHIGTGPGVADCMLAHRLGDKQVISVDVDPYLVEAARTRLHDLGLHPAVLTADGTGSTLPGDVDAVVATVGVRPIPSGWLAALRPGGRLVTTVAGTSLIITAAKNEDGSATGRIAWDRAGFMSARPHAARPASLLTAALDQRGEDVTTGPYPVVHVSEAWDLASMLELIAPGIEHDYTETDEGQRIALMAHEDGSWARASGRGDEGTEVHQGGPRRLWNILDDIRTYWLTHGELPVRGARVFIKPDGGTYLARGDWRVRL</sequence>
<dbReference type="EMBL" id="BAAASL010000001">
    <property type="protein sequence ID" value="GAA2707563.1"/>
    <property type="molecule type" value="Genomic_DNA"/>
</dbReference>
<keyword evidence="13" id="KW-1185">Reference proteome</keyword>
<evidence type="ECO:0000313" key="12">
    <source>
        <dbReference type="EMBL" id="GAA2707563.1"/>
    </source>
</evidence>
<comment type="caution">
    <text evidence="12">The sequence shown here is derived from an EMBL/GenBank/DDBJ whole genome shotgun (WGS) entry which is preliminary data.</text>
</comment>
<evidence type="ECO:0000256" key="4">
    <source>
        <dbReference type="ARBA" id="ARBA00013346"/>
    </source>
</evidence>
<keyword evidence="8" id="KW-0949">S-adenosyl-L-methionine</keyword>
<evidence type="ECO:0000256" key="6">
    <source>
        <dbReference type="ARBA" id="ARBA00022603"/>
    </source>
</evidence>
<protein>
    <recommendedName>
        <fullName evidence="4">Protein-L-isoaspartate O-methyltransferase</fullName>
        <ecNumber evidence="3">2.1.1.77</ecNumber>
    </recommendedName>
    <alternativeName>
        <fullName evidence="11">L-isoaspartyl protein carboxyl methyltransferase</fullName>
    </alternativeName>
    <alternativeName>
        <fullName evidence="9">Protein L-isoaspartyl methyltransferase</fullName>
    </alternativeName>
    <alternativeName>
        <fullName evidence="10">Protein-beta-aspartate methyltransferase</fullName>
    </alternativeName>
</protein>
<dbReference type="RefSeq" id="WP_344432674.1">
    <property type="nucleotide sequence ID" value="NZ_BAAASL010000001.1"/>
</dbReference>
<dbReference type="GO" id="GO:0032259">
    <property type="term" value="P:methylation"/>
    <property type="evidence" value="ECO:0007669"/>
    <property type="project" value="UniProtKB-KW"/>
</dbReference>
<dbReference type="Pfam" id="PF01135">
    <property type="entry name" value="PCMT"/>
    <property type="match status" value="1"/>
</dbReference>
<comment type="subcellular location">
    <subcellularLocation>
        <location evidence="1">Cytoplasm</location>
    </subcellularLocation>
</comment>
<dbReference type="Proteomes" id="UP001500886">
    <property type="component" value="Unassembled WGS sequence"/>
</dbReference>
<reference evidence="13" key="1">
    <citation type="journal article" date="2019" name="Int. J. Syst. Evol. Microbiol.">
        <title>The Global Catalogue of Microorganisms (GCM) 10K type strain sequencing project: providing services to taxonomists for standard genome sequencing and annotation.</title>
        <authorList>
            <consortium name="The Broad Institute Genomics Platform"/>
            <consortium name="The Broad Institute Genome Sequencing Center for Infectious Disease"/>
            <person name="Wu L."/>
            <person name="Ma J."/>
        </authorList>
    </citation>
    <scope>NUCLEOTIDE SEQUENCE [LARGE SCALE GENOMIC DNA]</scope>
    <source>
        <strain evidence="13">JCM 4542</strain>
    </source>
</reference>
<evidence type="ECO:0000256" key="2">
    <source>
        <dbReference type="ARBA" id="ARBA00005369"/>
    </source>
</evidence>
<evidence type="ECO:0000256" key="1">
    <source>
        <dbReference type="ARBA" id="ARBA00004496"/>
    </source>
</evidence>
<dbReference type="PANTHER" id="PTHR11579:SF0">
    <property type="entry name" value="PROTEIN-L-ISOASPARTATE(D-ASPARTATE) O-METHYLTRANSFERASE"/>
    <property type="match status" value="1"/>
</dbReference>
<dbReference type="Gene3D" id="3.40.50.150">
    <property type="entry name" value="Vaccinia Virus protein VP39"/>
    <property type="match status" value="1"/>
</dbReference>
<evidence type="ECO:0000256" key="11">
    <source>
        <dbReference type="ARBA" id="ARBA00031350"/>
    </source>
</evidence>
<keyword evidence="7" id="KW-0808">Transferase</keyword>
<name>A0ABP6FYP0_9ACTN</name>
<dbReference type="EC" id="2.1.1.77" evidence="3"/>
<evidence type="ECO:0000256" key="3">
    <source>
        <dbReference type="ARBA" id="ARBA00011890"/>
    </source>
</evidence>
<organism evidence="12 13">
    <name type="scientific">Streptomyces luteosporeus</name>
    <dbReference type="NCBI Taxonomy" id="173856"/>
    <lineage>
        <taxon>Bacteria</taxon>
        <taxon>Bacillati</taxon>
        <taxon>Actinomycetota</taxon>
        <taxon>Actinomycetes</taxon>
        <taxon>Kitasatosporales</taxon>
        <taxon>Streptomycetaceae</taxon>
        <taxon>Streptomyces</taxon>
    </lineage>
</organism>
<dbReference type="InterPro" id="IPR000682">
    <property type="entry name" value="PCMT"/>
</dbReference>
<dbReference type="CDD" id="cd02440">
    <property type="entry name" value="AdoMet_MTases"/>
    <property type="match status" value="1"/>
</dbReference>
<dbReference type="SUPFAM" id="SSF53335">
    <property type="entry name" value="S-adenosyl-L-methionine-dependent methyltransferases"/>
    <property type="match status" value="1"/>
</dbReference>
<proteinExistence type="inferred from homology"/>